<dbReference type="GO" id="GO:0007043">
    <property type="term" value="P:cell-cell junction assembly"/>
    <property type="evidence" value="ECO:0007669"/>
    <property type="project" value="TreeGrafter"/>
</dbReference>
<dbReference type="GO" id="GO:0016477">
    <property type="term" value="P:cell migration"/>
    <property type="evidence" value="ECO:0007669"/>
    <property type="project" value="TreeGrafter"/>
</dbReference>
<keyword evidence="8" id="KW-0677">Repeat</keyword>
<dbReference type="GO" id="GO:0045296">
    <property type="term" value="F:cadherin binding"/>
    <property type="evidence" value="ECO:0007669"/>
    <property type="project" value="TreeGrafter"/>
</dbReference>
<evidence type="ECO:0000259" key="16">
    <source>
        <dbReference type="PROSITE" id="PS50268"/>
    </source>
</evidence>
<dbReference type="PROSITE" id="PS00232">
    <property type="entry name" value="CADHERIN_1"/>
    <property type="match status" value="2"/>
</dbReference>
<keyword evidence="6" id="KW-0479">Metal-binding</keyword>
<dbReference type="GO" id="GO:0030057">
    <property type="term" value="C:desmosome"/>
    <property type="evidence" value="ECO:0007669"/>
    <property type="project" value="UniProtKB-SubCell"/>
</dbReference>
<evidence type="ECO:0000256" key="6">
    <source>
        <dbReference type="ARBA" id="ARBA00022723"/>
    </source>
</evidence>
<dbReference type="CDD" id="cd11304">
    <property type="entry name" value="Cadherin_repeat"/>
    <property type="match status" value="4"/>
</dbReference>
<evidence type="ECO:0000256" key="2">
    <source>
        <dbReference type="ARBA" id="ARBA00004479"/>
    </source>
</evidence>
<dbReference type="HOGENOM" id="CLU_005284_5_2_1"/>
<feature type="domain" description="Cadherin" evidence="16">
    <location>
        <begin position="5"/>
        <end position="86"/>
    </location>
</feature>
<dbReference type="GO" id="GO:0016339">
    <property type="term" value="P:calcium-dependent cell-cell adhesion via plasma membrane cell adhesion molecules"/>
    <property type="evidence" value="ECO:0007669"/>
    <property type="project" value="TreeGrafter"/>
</dbReference>
<evidence type="ECO:0000313" key="17">
    <source>
        <dbReference type="Ensembl" id="ENSPMAP00000002274.1"/>
    </source>
</evidence>
<dbReference type="InterPro" id="IPR015919">
    <property type="entry name" value="Cadherin-like_sf"/>
</dbReference>
<dbReference type="FunFam" id="2.60.40.60:FF:000068">
    <property type="entry name" value="Desmoglein 1"/>
    <property type="match status" value="1"/>
</dbReference>
<sequence length="467" mass="50448">QVITDNEKLMKVTYRISGEGTDLEPRNCFSIDEVTGKIFQNKELDREERWSYKLNVQAYDDKGQALEQPLEFVIVVKDINDNAPEFSSSNIKGSVQEGVPVGAFVMQISGTDRDQAGTDASAIAYRIVSQSPANAFTVDRKTGVVRTTSLLDRETVTSYSLVVEASDNNGDGSGLSSTTAVTIAVGDINDNPPIFSENMFTGKVEENKKDVVIGRVKVTDADLVNTPAWRARYFIVSGNEAGNFAIETDPVTNEGIVKLIKPLDYEMTSSQSLSIRVENEIALVSGSSSSSSMSISVDVLDVDERPVFAPNMIRVDRLEGQATGQSLAKFKASAPTSVPGGASHVMRYGKLNDPANWLEIDPVTGDIRTRAPLDRESPHVVNNTYTATFSVVDETSPSGTNTGTIVIKLDDNNDNAPDVVTRNVSVCETGPDYVTVTASDPDTDINGKPFTFELPADSAWTVSETDG</sequence>
<evidence type="ECO:0000256" key="8">
    <source>
        <dbReference type="ARBA" id="ARBA00022737"/>
    </source>
</evidence>
<evidence type="ECO:0000256" key="14">
    <source>
        <dbReference type="ARBA" id="ARBA00023180"/>
    </source>
</evidence>
<dbReference type="PRINTS" id="PR00205">
    <property type="entry name" value="CADHERIN"/>
</dbReference>
<dbReference type="GO" id="GO:0005912">
    <property type="term" value="C:adherens junction"/>
    <property type="evidence" value="ECO:0007669"/>
    <property type="project" value="TreeGrafter"/>
</dbReference>
<dbReference type="SUPFAM" id="SSF49313">
    <property type="entry name" value="Cadherin-like"/>
    <property type="match status" value="5"/>
</dbReference>
<dbReference type="STRING" id="7757.ENSPMAP00000002274"/>
<dbReference type="PANTHER" id="PTHR24027">
    <property type="entry name" value="CADHERIN-23"/>
    <property type="match status" value="1"/>
</dbReference>
<dbReference type="InterPro" id="IPR020894">
    <property type="entry name" value="Cadherin_CS"/>
</dbReference>
<keyword evidence="5" id="KW-0812">Transmembrane</keyword>
<keyword evidence="11" id="KW-0965">Cell junction</keyword>
<evidence type="ECO:0000256" key="5">
    <source>
        <dbReference type="ARBA" id="ARBA00022692"/>
    </source>
</evidence>
<dbReference type="GO" id="GO:0007156">
    <property type="term" value="P:homophilic cell adhesion via plasma membrane adhesion molecules"/>
    <property type="evidence" value="ECO:0007669"/>
    <property type="project" value="InterPro"/>
</dbReference>
<comment type="subcellular location">
    <subcellularLocation>
        <location evidence="3">Cell junction</location>
        <location evidence="3">Desmosome</location>
    </subcellularLocation>
    <subcellularLocation>
        <location evidence="1">Cell membrane</location>
    </subcellularLocation>
    <subcellularLocation>
        <location evidence="2">Membrane</location>
        <topology evidence="2">Single-pass type I membrane protein</topology>
    </subcellularLocation>
</comment>
<dbReference type="PANTHER" id="PTHR24027:SF422">
    <property type="entry name" value="CADHERIN DOMAIN-CONTAINING PROTEIN"/>
    <property type="match status" value="1"/>
</dbReference>
<protein>
    <recommendedName>
        <fullName evidence="16">Cadherin domain-containing protein</fullName>
    </recommendedName>
</protein>
<dbReference type="FunFam" id="2.60.40.60:FF:000019">
    <property type="entry name" value="Cadherin 2"/>
    <property type="match status" value="1"/>
</dbReference>
<evidence type="ECO:0000256" key="4">
    <source>
        <dbReference type="ARBA" id="ARBA00022475"/>
    </source>
</evidence>
<dbReference type="GO" id="GO:0016342">
    <property type="term" value="C:catenin complex"/>
    <property type="evidence" value="ECO:0007669"/>
    <property type="project" value="TreeGrafter"/>
</dbReference>
<keyword evidence="7" id="KW-0732">Signal</keyword>
<dbReference type="OMA" id="HERTGEI"/>
<keyword evidence="12" id="KW-1133">Transmembrane helix</keyword>
<dbReference type="FunFam" id="2.60.40.60:FF:000011">
    <property type="entry name" value="Cadherin 1"/>
    <property type="match status" value="1"/>
</dbReference>
<dbReference type="InterPro" id="IPR002126">
    <property type="entry name" value="Cadherin-like_dom"/>
</dbReference>
<evidence type="ECO:0000256" key="3">
    <source>
        <dbReference type="ARBA" id="ARBA00004568"/>
    </source>
</evidence>
<dbReference type="Gene3D" id="2.60.40.60">
    <property type="entry name" value="Cadherins"/>
    <property type="match status" value="5"/>
</dbReference>
<dbReference type="Ensembl" id="ENSPMAT00000002285.1">
    <property type="protein sequence ID" value="ENSPMAP00000002274.1"/>
    <property type="gene ID" value="ENSPMAG00000002057.1"/>
</dbReference>
<proteinExistence type="predicted"/>
<keyword evidence="4" id="KW-1003">Cell membrane</keyword>
<dbReference type="InterPro" id="IPR039808">
    <property type="entry name" value="Cadherin"/>
</dbReference>
<keyword evidence="9 15" id="KW-0106">Calcium</keyword>
<keyword evidence="13" id="KW-0472">Membrane</keyword>
<feature type="domain" description="Cadherin" evidence="16">
    <location>
        <begin position="196"/>
        <end position="308"/>
    </location>
</feature>
<evidence type="ECO:0000256" key="15">
    <source>
        <dbReference type="PROSITE-ProRule" id="PRU00043"/>
    </source>
</evidence>
<dbReference type="GO" id="GO:0044331">
    <property type="term" value="P:cell-cell adhesion mediated by cadherin"/>
    <property type="evidence" value="ECO:0007669"/>
    <property type="project" value="TreeGrafter"/>
</dbReference>
<dbReference type="GO" id="GO:0000902">
    <property type="term" value="P:cell morphogenesis"/>
    <property type="evidence" value="ECO:0007669"/>
    <property type="project" value="TreeGrafter"/>
</dbReference>
<feature type="domain" description="Cadherin" evidence="16">
    <location>
        <begin position="319"/>
        <end position="419"/>
    </location>
</feature>
<dbReference type="GO" id="GO:0008013">
    <property type="term" value="F:beta-catenin binding"/>
    <property type="evidence" value="ECO:0007669"/>
    <property type="project" value="TreeGrafter"/>
</dbReference>
<evidence type="ECO:0000256" key="10">
    <source>
        <dbReference type="ARBA" id="ARBA00022889"/>
    </source>
</evidence>
<evidence type="ECO:0000256" key="7">
    <source>
        <dbReference type="ARBA" id="ARBA00022729"/>
    </source>
</evidence>
<evidence type="ECO:0000256" key="1">
    <source>
        <dbReference type="ARBA" id="ARBA00004236"/>
    </source>
</evidence>
<dbReference type="PROSITE" id="PS50268">
    <property type="entry name" value="CADHERIN_2"/>
    <property type="match status" value="4"/>
</dbReference>
<evidence type="ECO:0000256" key="12">
    <source>
        <dbReference type="ARBA" id="ARBA00022989"/>
    </source>
</evidence>
<dbReference type="GO" id="GO:0005509">
    <property type="term" value="F:calcium ion binding"/>
    <property type="evidence" value="ECO:0007669"/>
    <property type="project" value="UniProtKB-UniRule"/>
</dbReference>
<evidence type="ECO:0000256" key="11">
    <source>
        <dbReference type="ARBA" id="ARBA00022949"/>
    </source>
</evidence>
<dbReference type="GO" id="GO:0034332">
    <property type="term" value="P:adherens junction organization"/>
    <property type="evidence" value="ECO:0007669"/>
    <property type="project" value="TreeGrafter"/>
</dbReference>
<dbReference type="FunFam" id="2.60.40.60:FF:000027">
    <property type="entry name" value="Cadherin 2"/>
    <property type="match status" value="1"/>
</dbReference>
<keyword evidence="14" id="KW-0325">Glycoprotein</keyword>
<dbReference type="SMART" id="SM00112">
    <property type="entry name" value="CA"/>
    <property type="match status" value="4"/>
</dbReference>
<dbReference type="Pfam" id="PF00028">
    <property type="entry name" value="Cadherin"/>
    <property type="match status" value="4"/>
</dbReference>
<reference evidence="17" key="2">
    <citation type="submission" date="2025-09" db="UniProtKB">
        <authorList>
            <consortium name="Ensembl"/>
        </authorList>
    </citation>
    <scope>IDENTIFICATION</scope>
</reference>
<evidence type="ECO:0000256" key="13">
    <source>
        <dbReference type="ARBA" id="ARBA00023136"/>
    </source>
</evidence>
<dbReference type="AlphaFoldDB" id="S4RAP3"/>
<dbReference type="GeneTree" id="ENSGT01030000234624"/>
<organism evidence="17">
    <name type="scientific">Petromyzon marinus</name>
    <name type="common">Sea lamprey</name>
    <dbReference type="NCBI Taxonomy" id="7757"/>
    <lineage>
        <taxon>Eukaryota</taxon>
        <taxon>Metazoa</taxon>
        <taxon>Chordata</taxon>
        <taxon>Craniata</taxon>
        <taxon>Vertebrata</taxon>
        <taxon>Cyclostomata</taxon>
        <taxon>Hyperoartia</taxon>
        <taxon>Petromyzontiformes</taxon>
        <taxon>Petromyzontidae</taxon>
        <taxon>Petromyzon</taxon>
    </lineage>
</organism>
<evidence type="ECO:0000256" key="9">
    <source>
        <dbReference type="ARBA" id="ARBA00022837"/>
    </source>
</evidence>
<accession>S4RAP3</accession>
<keyword evidence="10" id="KW-0130">Cell adhesion</keyword>
<name>S4RAP3_PETMA</name>
<reference evidence="17" key="1">
    <citation type="submission" date="2025-08" db="UniProtKB">
        <authorList>
            <consortium name="Ensembl"/>
        </authorList>
    </citation>
    <scope>IDENTIFICATION</scope>
</reference>
<feature type="domain" description="Cadherin" evidence="16">
    <location>
        <begin position="87"/>
        <end position="195"/>
    </location>
</feature>